<reference evidence="2 3" key="1">
    <citation type="submission" date="2020-06" db="EMBL/GenBank/DDBJ databases">
        <authorList>
            <person name="Cao W.R."/>
        </authorList>
    </citation>
    <scope>NUCLEOTIDE SEQUENCE [LARGE SCALE GENOMIC DNA]</scope>
    <source>
        <strain evidence="2 3">B1Z28</strain>
    </source>
</reference>
<evidence type="ECO:0000313" key="2">
    <source>
        <dbReference type="EMBL" id="NVO54424.1"/>
    </source>
</evidence>
<protein>
    <recommendedName>
        <fullName evidence="1">DUF6455 domain-containing protein</fullName>
    </recommendedName>
</protein>
<evidence type="ECO:0000259" key="1">
    <source>
        <dbReference type="Pfam" id="PF20056"/>
    </source>
</evidence>
<dbReference type="Proteomes" id="UP000630805">
    <property type="component" value="Unassembled WGS sequence"/>
</dbReference>
<comment type="caution">
    <text evidence="2">The sequence shown here is derived from an EMBL/GenBank/DDBJ whole genome shotgun (WGS) entry which is preliminary data.</text>
</comment>
<feature type="domain" description="DUF6455" evidence="1">
    <location>
        <begin position="2"/>
        <end position="76"/>
    </location>
</feature>
<organism evidence="2 3">
    <name type="scientific">Ruegeria haliotis</name>
    <dbReference type="NCBI Taxonomy" id="2747601"/>
    <lineage>
        <taxon>Bacteria</taxon>
        <taxon>Pseudomonadati</taxon>
        <taxon>Pseudomonadota</taxon>
        <taxon>Alphaproteobacteria</taxon>
        <taxon>Rhodobacterales</taxon>
        <taxon>Roseobacteraceae</taxon>
        <taxon>Ruegeria</taxon>
    </lineage>
</organism>
<gene>
    <name evidence="2" type="ORF">HW561_01295</name>
</gene>
<sequence>MTHLHLVRRMGQATGTDIVAAHRVGHLSQQDWADMIQFCRGCAWAMDCPKWLEENETISDAPKTCPNRVRFATVKARQLRDA</sequence>
<proteinExistence type="predicted"/>
<evidence type="ECO:0000313" key="3">
    <source>
        <dbReference type="Proteomes" id="UP000630805"/>
    </source>
</evidence>
<name>A0ABX2PMU9_9RHOB</name>
<keyword evidence="3" id="KW-1185">Reference proteome</keyword>
<dbReference type="Pfam" id="PF20056">
    <property type="entry name" value="DUF6455"/>
    <property type="match status" value="1"/>
</dbReference>
<accession>A0ABX2PMU9</accession>
<dbReference type="EMBL" id="JABXWT010000001">
    <property type="protein sequence ID" value="NVO54424.1"/>
    <property type="molecule type" value="Genomic_DNA"/>
</dbReference>
<dbReference type="InterPro" id="IPR045601">
    <property type="entry name" value="DUF6455"/>
</dbReference>